<dbReference type="KEGG" id="bif:N288_02070"/>
<keyword evidence="2" id="KW-0813">Transport</keyword>
<keyword evidence="5 7" id="KW-1133">Transmembrane helix</keyword>
<dbReference type="PATRIC" id="fig|1367477.3.peg.355"/>
<protein>
    <submittedName>
        <fullName evidence="9">Macrolide transporter</fullName>
    </submittedName>
</protein>
<keyword evidence="10" id="KW-1185">Reference proteome</keyword>
<name>U5L6K5_9BACI</name>
<dbReference type="Proteomes" id="UP000017805">
    <property type="component" value="Chromosome"/>
</dbReference>
<dbReference type="InterPro" id="IPR036259">
    <property type="entry name" value="MFS_trans_sf"/>
</dbReference>
<feature type="transmembrane region" description="Helical" evidence="7">
    <location>
        <begin position="7"/>
        <end position="28"/>
    </location>
</feature>
<dbReference type="GO" id="GO:0005886">
    <property type="term" value="C:plasma membrane"/>
    <property type="evidence" value="ECO:0007669"/>
    <property type="project" value="UniProtKB-SubCell"/>
</dbReference>
<evidence type="ECO:0000256" key="5">
    <source>
        <dbReference type="ARBA" id="ARBA00022989"/>
    </source>
</evidence>
<feature type="transmembrane region" description="Helical" evidence="7">
    <location>
        <begin position="40"/>
        <end position="60"/>
    </location>
</feature>
<evidence type="ECO:0000256" key="6">
    <source>
        <dbReference type="ARBA" id="ARBA00023136"/>
    </source>
</evidence>
<gene>
    <name evidence="9" type="ORF">N288_02070</name>
</gene>
<feature type="domain" description="Major facilitator superfamily (MFS) profile" evidence="8">
    <location>
        <begin position="6"/>
        <end position="392"/>
    </location>
</feature>
<evidence type="ECO:0000256" key="3">
    <source>
        <dbReference type="ARBA" id="ARBA00022475"/>
    </source>
</evidence>
<dbReference type="EMBL" id="CP006643">
    <property type="protein sequence ID" value="AGX02381.1"/>
    <property type="molecule type" value="Genomic_DNA"/>
</dbReference>
<feature type="transmembrane region" description="Helical" evidence="7">
    <location>
        <begin position="367"/>
        <end position="386"/>
    </location>
</feature>
<keyword evidence="3" id="KW-1003">Cell membrane</keyword>
<dbReference type="PANTHER" id="PTHR43266">
    <property type="entry name" value="MACROLIDE-EFFLUX PROTEIN"/>
    <property type="match status" value="1"/>
</dbReference>
<dbReference type="SUPFAM" id="SSF103473">
    <property type="entry name" value="MFS general substrate transporter"/>
    <property type="match status" value="1"/>
</dbReference>
<feature type="transmembrane region" description="Helical" evidence="7">
    <location>
        <begin position="251"/>
        <end position="268"/>
    </location>
</feature>
<feature type="transmembrane region" description="Helical" evidence="7">
    <location>
        <begin position="280"/>
        <end position="298"/>
    </location>
</feature>
<dbReference type="HOGENOM" id="CLU_057280_0_0_9"/>
<feature type="transmembrane region" description="Helical" evidence="7">
    <location>
        <begin position="206"/>
        <end position="231"/>
    </location>
</feature>
<dbReference type="PANTHER" id="PTHR43266:SF7">
    <property type="entry name" value="TRANSPORTER, PUTATIVE-RELATED"/>
    <property type="match status" value="1"/>
</dbReference>
<reference evidence="9 10" key="1">
    <citation type="submission" date="2013-07" db="EMBL/GenBank/DDBJ databases">
        <title>Complete genome sequence of Bacillus infantis NRRL B-14911 that has potential to induce cardiac disease by antigenic mimicry.</title>
        <authorList>
            <person name="Massilamany C."/>
            <person name="Smith T.P.L."/>
            <person name="Loy J.D."/>
            <person name="Barletta R."/>
            <person name="Reddy J."/>
        </authorList>
    </citation>
    <scope>NUCLEOTIDE SEQUENCE [LARGE SCALE GENOMIC DNA]</scope>
    <source>
        <strain evidence="9 10">NRRL B-14911</strain>
    </source>
</reference>
<dbReference type="AlphaFoldDB" id="U5L6K5"/>
<sequence length="402" mass="44125">MWRNKNVWILLTGEFIAGLGLWLGIIGNLEFMQEKVPSDFLKSLILAAGLLAGLAVGPAAGRITDQASKKTVMLVSGFARSVSVVFMLIAIHTGSVWWMVVFLVCLQISAAFYFPALQAAIPMVVGEKDLLQLNGVYMNVSTLSRVLGTAVAGVFLVIMSLSMLYLLSLAAYLGLFILTCFLSFDEKKELEKQEDAKQKPAGFSEVFPVIKGLPIVFMTLVLTLVPLLFLGGFNLMVINISELQDSSAIKGWIYTAEGVAFMLGAFAVKKISGKSSPYSILFFFSFIIGLSQLILYFADIPVLSVLAFLIFGFAVGCFFPTAATIFQTRVPKDFHGRFFSFRNMLDRLVFQIVLLMTGFLLDAVGLQYMSVIFGALSLVMTCAFYLRFKSLKNGMELAEKAG</sequence>
<comment type="subcellular location">
    <subcellularLocation>
        <location evidence="1">Cell membrane</location>
        <topology evidence="1">Multi-pass membrane protein</topology>
    </subcellularLocation>
</comment>
<dbReference type="Pfam" id="PF07690">
    <property type="entry name" value="MFS_1"/>
    <property type="match status" value="1"/>
</dbReference>
<dbReference type="STRING" id="1367477.N288_02070"/>
<dbReference type="GO" id="GO:0022857">
    <property type="term" value="F:transmembrane transporter activity"/>
    <property type="evidence" value="ECO:0007669"/>
    <property type="project" value="InterPro"/>
</dbReference>
<feature type="transmembrane region" description="Helical" evidence="7">
    <location>
        <begin position="164"/>
        <end position="185"/>
    </location>
</feature>
<dbReference type="CDD" id="cd06173">
    <property type="entry name" value="MFS_MefA_like"/>
    <property type="match status" value="1"/>
</dbReference>
<evidence type="ECO:0000256" key="2">
    <source>
        <dbReference type="ARBA" id="ARBA00022448"/>
    </source>
</evidence>
<evidence type="ECO:0000256" key="4">
    <source>
        <dbReference type="ARBA" id="ARBA00022692"/>
    </source>
</evidence>
<dbReference type="PROSITE" id="PS50850">
    <property type="entry name" value="MFS"/>
    <property type="match status" value="1"/>
</dbReference>
<dbReference type="OrthoDB" id="2381825at2"/>
<dbReference type="RefSeq" id="WP_009792487.1">
    <property type="nucleotide sequence ID" value="NC_022524.1"/>
</dbReference>
<evidence type="ECO:0000313" key="9">
    <source>
        <dbReference type="EMBL" id="AGX02381.1"/>
    </source>
</evidence>
<keyword evidence="6 7" id="KW-0472">Membrane</keyword>
<dbReference type="Gene3D" id="1.20.1250.20">
    <property type="entry name" value="MFS general substrate transporter like domains"/>
    <property type="match status" value="1"/>
</dbReference>
<dbReference type="InterPro" id="IPR011701">
    <property type="entry name" value="MFS"/>
</dbReference>
<feature type="transmembrane region" description="Helical" evidence="7">
    <location>
        <begin position="304"/>
        <end position="323"/>
    </location>
</feature>
<evidence type="ECO:0000259" key="8">
    <source>
        <dbReference type="PROSITE" id="PS50850"/>
    </source>
</evidence>
<evidence type="ECO:0000256" key="7">
    <source>
        <dbReference type="SAM" id="Phobius"/>
    </source>
</evidence>
<evidence type="ECO:0000256" key="1">
    <source>
        <dbReference type="ARBA" id="ARBA00004651"/>
    </source>
</evidence>
<feature type="transmembrane region" description="Helical" evidence="7">
    <location>
        <begin position="136"/>
        <end position="158"/>
    </location>
</feature>
<keyword evidence="4 7" id="KW-0812">Transmembrane</keyword>
<evidence type="ECO:0000313" key="10">
    <source>
        <dbReference type="Proteomes" id="UP000017805"/>
    </source>
</evidence>
<organism evidence="9 10">
    <name type="scientific">Bacillus infantis NRRL B-14911</name>
    <dbReference type="NCBI Taxonomy" id="1367477"/>
    <lineage>
        <taxon>Bacteria</taxon>
        <taxon>Bacillati</taxon>
        <taxon>Bacillota</taxon>
        <taxon>Bacilli</taxon>
        <taxon>Bacillales</taxon>
        <taxon>Bacillaceae</taxon>
        <taxon>Bacillus</taxon>
    </lineage>
</organism>
<proteinExistence type="predicted"/>
<dbReference type="InterPro" id="IPR020846">
    <property type="entry name" value="MFS_dom"/>
</dbReference>
<accession>U5L6K5</accession>